<sequence length="188" mass="21892">MSKDLKNSKYWVNKLDLESHIEGGYFKRIYESSERIHISQLPEYFSNTNENKKTSLEYRYLCTAIYYLLEKGQVSKFHRIKSDETWHFYAGNSLNIYTIQDGKIITNKLGNNLEEGENFQITVPKNTWFAAEPLGDYTLVGCTVSPGFEYVDFKMATLEDLKNSIDEVNLSNLNEETLLKFVSFDCKK</sequence>
<accession>A0A8J7RN71</accession>
<dbReference type="InterPro" id="IPR011051">
    <property type="entry name" value="RmlC_Cupin_sf"/>
</dbReference>
<dbReference type="InterPro" id="IPR009327">
    <property type="entry name" value="Cupin_DUF985"/>
</dbReference>
<dbReference type="PANTHER" id="PTHR33387">
    <property type="entry name" value="RMLC-LIKE JELLY ROLL FOLD PROTEIN"/>
    <property type="match status" value="1"/>
</dbReference>
<organism evidence="2 3">
    <name type="scientific">Methanococcus voltae</name>
    <dbReference type="NCBI Taxonomy" id="2188"/>
    <lineage>
        <taxon>Archaea</taxon>
        <taxon>Methanobacteriati</taxon>
        <taxon>Methanobacteriota</taxon>
        <taxon>Methanomada group</taxon>
        <taxon>Methanococci</taxon>
        <taxon>Methanococcales</taxon>
        <taxon>Methanococcaceae</taxon>
        <taxon>Methanococcus</taxon>
    </lineage>
</organism>
<reference evidence="2" key="1">
    <citation type="submission" date="2021-03" db="EMBL/GenBank/DDBJ databases">
        <title>Genomic Encyclopedia of Type Strains, Phase IV (KMG-V): Genome sequencing to study the core and pangenomes of soil and plant-associated prokaryotes.</title>
        <authorList>
            <person name="Whitman W."/>
        </authorList>
    </citation>
    <scope>NUCLEOTIDE SEQUENCE</scope>
    <source>
        <strain evidence="2">C4</strain>
    </source>
</reference>
<dbReference type="Proteomes" id="UP000740329">
    <property type="component" value="Unassembled WGS sequence"/>
</dbReference>
<dbReference type="CDD" id="cd06121">
    <property type="entry name" value="cupin_YML079wp"/>
    <property type="match status" value="1"/>
</dbReference>
<dbReference type="Gene3D" id="2.60.120.10">
    <property type="entry name" value="Jelly Rolls"/>
    <property type="match status" value="1"/>
</dbReference>
<dbReference type="SUPFAM" id="SSF51182">
    <property type="entry name" value="RmlC-like cupins"/>
    <property type="match status" value="1"/>
</dbReference>
<dbReference type="PANTHER" id="PTHR33387:SF3">
    <property type="entry name" value="DUF985 DOMAIN-CONTAINING PROTEIN"/>
    <property type="match status" value="1"/>
</dbReference>
<proteinExistence type="predicted"/>
<dbReference type="InterPro" id="IPR014710">
    <property type="entry name" value="RmlC-like_jellyroll"/>
</dbReference>
<dbReference type="Pfam" id="PF06172">
    <property type="entry name" value="Cupin_5"/>
    <property type="match status" value="1"/>
</dbReference>
<name>A0A8J7RN71_METVO</name>
<dbReference type="RefSeq" id="WP_209591498.1">
    <property type="nucleotide sequence ID" value="NZ_JAGGMV010000004.1"/>
</dbReference>
<comment type="caution">
    <text evidence="2">The sequence shown here is derived from an EMBL/GenBank/DDBJ whole genome shotgun (WGS) entry which is preliminary data.</text>
</comment>
<gene>
    <name evidence="2" type="ORF">J3E07_001421</name>
</gene>
<evidence type="ECO:0000313" key="3">
    <source>
        <dbReference type="Proteomes" id="UP000740329"/>
    </source>
</evidence>
<dbReference type="EMBL" id="JAGGMV010000004">
    <property type="protein sequence ID" value="MBP2201981.1"/>
    <property type="molecule type" value="Genomic_DNA"/>
</dbReference>
<evidence type="ECO:0000259" key="1">
    <source>
        <dbReference type="Pfam" id="PF06172"/>
    </source>
</evidence>
<feature type="domain" description="DUF985" evidence="1">
    <location>
        <begin position="10"/>
        <end position="156"/>
    </location>
</feature>
<dbReference type="AlphaFoldDB" id="A0A8J7RN71"/>
<dbReference type="InterPro" id="IPR039935">
    <property type="entry name" value="YML079W-like"/>
</dbReference>
<evidence type="ECO:0000313" key="2">
    <source>
        <dbReference type="EMBL" id="MBP2201981.1"/>
    </source>
</evidence>
<protein>
    <submittedName>
        <fullName evidence="2">Putative cupin superfamily sugar epimerase</fullName>
    </submittedName>
</protein>